<comment type="similarity">
    <text evidence="1">Belongs to the protein kinase superfamily. ADCK protein kinase family.</text>
</comment>
<dbReference type="PANTHER" id="PTHR10566">
    <property type="entry name" value="CHAPERONE-ACTIVITY OF BC1 COMPLEX CABC1 -RELATED"/>
    <property type="match status" value="1"/>
</dbReference>
<name>A0A259TYU1_9BACT</name>
<comment type="caution">
    <text evidence="5">The sequence shown here is derived from an EMBL/GenBank/DDBJ whole genome shotgun (WGS) entry which is preliminary data.</text>
</comment>
<keyword evidence="6" id="KW-1185">Reference proteome</keyword>
<dbReference type="OrthoDB" id="9795390at2"/>
<dbReference type="FunCoup" id="A0A259TYU1">
    <property type="interactions" value="342"/>
</dbReference>
<dbReference type="CDD" id="cd05121">
    <property type="entry name" value="ABC1_ADCK3-like"/>
    <property type="match status" value="1"/>
</dbReference>
<feature type="compositionally biased region" description="Acidic residues" evidence="2">
    <location>
        <begin position="53"/>
        <end position="62"/>
    </location>
</feature>
<dbReference type="EMBL" id="MQWB01000001">
    <property type="protein sequence ID" value="OZC02919.1"/>
    <property type="molecule type" value="Genomic_DNA"/>
</dbReference>
<dbReference type="SUPFAM" id="SSF56112">
    <property type="entry name" value="Protein kinase-like (PK-like)"/>
    <property type="match status" value="1"/>
</dbReference>
<feature type="domain" description="ABC1 atypical kinase-like" evidence="4">
    <location>
        <begin position="249"/>
        <end position="505"/>
    </location>
</feature>
<protein>
    <recommendedName>
        <fullName evidence="4">ABC1 atypical kinase-like domain-containing protein</fullName>
    </recommendedName>
</protein>
<feature type="transmembrane region" description="Helical" evidence="3">
    <location>
        <begin position="651"/>
        <end position="671"/>
    </location>
</feature>
<keyword evidence="3" id="KW-0472">Membrane</keyword>
<keyword evidence="3" id="KW-1133">Transmembrane helix</keyword>
<dbReference type="Pfam" id="PF03109">
    <property type="entry name" value="ABC1"/>
    <property type="match status" value="1"/>
</dbReference>
<evidence type="ECO:0000256" key="1">
    <source>
        <dbReference type="ARBA" id="ARBA00009670"/>
    </source>
</evidence>
<feature type="compositionally biased region" description="Polar residues" evidence="2">
    <location>
        <begin position="90"/>
        <end position="103"/>
    </location>
</feature>
<evidence type="ECO:0000313" key="6">
    <source>
        <dbReference type="Proteomes" id="UP000216446"/>
    </source>
</evidence>
<feature type="region of interest" description="Disordered" evidence="2">
    <location>
        <begin position="1"/>
        <end position="104"/>
    </location>
</feature>
<dbReference type="InterPro" id="IPR004147">
    <property type="entry name" value="ABC1_dom"/>
</dbReference>
<dbReference type="InterPro" id="IPR050154">
    <property type="entry name" value="UbiB_kinase"/>
</dbReference>
<evidence type="ECO:0000313" key="5">
    <source>
        <dbReference type="EMBL" id="OZC02919.1"/>
    </source>
</evidence>
<reference evidence="5 6" key="1">
    <citation type="submission" date="2016-11" db="EMBL/GenBank/DDBJ databases">
        <title>Study of marine rhodopsin-containing bacteria.</title>
        <authorList>
            <person name="Yoshizawa S."/>
            <person name="Kumagai Y."/>
            <person name="Kogure K."/>
        </authorList>
    </citation>
    <scope>NUCLEOTIDE SEQUENCE [LARGE SCALE GENOMIC DNA]</scope>
    <source>
        <strain evidence="5 6">SG-29</strain>
    </source>
</reference>
<accession>A0A259TYU1</accession>
<dbReference type="InParanoid" id="A0A259TYU1"/>
<evidence type="ECO:0000256" key="2">
    <source>
        <dbReference type="SAM" id="MobiDB-lite"/>
    </source>
</evidence>
<organism evidence="5 6">
    <name type="scientific">Rubricoccus marinus</name>
    <dbReference type="NCBI Taxonomy" id="716817"/>
    <lineage>
        <taxon>Bacteria</taxon>
        <taxon>Pseudomonadati</taxon>
        <taxon>Rhodothermota</taxon>
        <taxon>Rhodothermia</taxon>
        <taxon>Rhodothermales</taxon>
        <taxon>Rubricoccaceae</taxon>
        <taxon>Rubricoccus</taxon>
    </lineage>
</organism>
<dbReference type="Proteomes" id="UP000216446">
    <property type="component" value="Unassembled WGS sequence"/>
</dbReference>
<evidence type="ECO:0000256" key="3">
    <source>
        <dbReference type="SAM" id="Phobius"/>
    </source>
</evidence>
<dbReference type="PANTHER" id="PTHR10566:SF113">
    <property type="entry name" value="PROTEIN ACTIVITY OF BC1 COMPLEX KINASE 7, CHLOROPLASTIC"/>
    <property type="match status" value="1"/>
</dbReference>
<gene>
    <name evidence="5" type="ORF">BSZ36_08000</name>
</gene>
<feature type="transmembrane region" description="Helical" evidence="3">
    <location>
        <begin position="677"/>
        <end position="697"/>
    </location>
</feature>
<evidence type="ECO:0000259" key="4">
    <source>
        <dbReference type="Pfam" id="PF03109"/>
    </source>
</evidence>
<dbReference type="AlphaFoldDB" id="A0A259TYU1"/>
<keyword evidence="3" id="KW-0812">Transmembrane</keyword>
<proteinExistence type="inferred from homology"/>
<dbReference type="InterPro" id="IPR011009">
    <property type="entry name" value="Kinase-like_dom_sf"/>
</dbReference>
<dbReference type="RefSeq" id="WP_094547661.1">
    <property type="nucleotide sequence ID" value="NZ_MQWB01000001.1"/>
</dbReference>
<sequence>MADRPDLDSPEETVPFSETVPDAHRPYVTPASGDGAEGSGPDDVPPAGAEPTENAEGETLSEEIEHAETPAASGGSAAVRAEAAPGPVSVISSRVRQTKTTPAESERVIVRELRKLARRQKPEVEVDAGTLAAQEAGFEVMELGPPPTLVRRYFTILRHSIGLVYGSAVAVARDREQFAWVKGFPLFLIRIAAFFVRPFTSRELRRLPLETQLRRRLELLGPTYIKLGQVLALREDILPAFITEELKNLLDRLPVMPFPEYQDRVARGLGRPIDEMFEWIDPTPIGSASIGQIHRARTLGTPEAPGENVILKVVKPHIYVILKRDARLLGFAGRFLQIFFSRYQPKRILDEFAEYTLREVDLRREADNAEQLALNFADMPQIRFPRIYRDLSSRLVMTMELFDGIRPDMPAATTLPLAVREEIVDLGARSIIRMLYQDGFFHADLHPGNLFLLDTAPDPATGKTEPKIGFIDLGMVGYFDGELRRTLMYYYFSLVTGDAENAARYLTSVAEAGPKSDTAGFQRAVAEICRRFYRASKYGDFSIAQLIMESVSLGGTYRMYFPIELVLMTKALVTFEGVGNALIPGIDVADVSQKHVSRLFRRQFNPATLLKESFRNAPELVDLLIKSPSLAAEGLRFLETKIRQPGGSPLAGLRSALLAGALFVSGTLAATLDLLDATVSIWWLWVPAYALAAMLAMKRS</sequence>